<dbReference type="CDD" id="cd00077">
    <property type="entry name" value="HDc"/>
    <property type="match status" value="1"/>
</dbReference>
<sequence length="189" mass="21692">MSSKRYHHFKGNNLTPSENVERKVVELLLISKIPDNKRDSSIVFELKHSSECAFMSRILAQKRGLNLEIAEVAAVLHDIYVILKGSYKNHAKLGGPIAKKLLQEVGGFSKNEMNIVCEAILHHSEKDIFSDKPYNELVKDVDVFVCSLLKNSESSYRFIKSETLFKNYKKRVEKVRTELNLPKKPAFRK</sequence>
<evidence type="ECO:0000313" key="2">
    <source>
        <dbReference type="EMBL" id="KKQ26026.1"/>
    </source>
</evidence>
<organism evidence="2 3">
    <name type="scientific">Candidatus Roizmanbacteria bacterium GW2011_GWC2_37_13</name>
    <dbReference type="NCBI Taxonomy" id="1618486"/>
    <lineage>
        <taxon>Bacteria</taxon>
        <taxon>Candidatus Roizmaniibacteriota</taxon>
    </lineage>
</organism>
<proteinExistence type="predicted"/>
<protein>
    <submittedName>
        <fullName evidence="2">HDIG domain protein</fullName>
    </submittedName>
</protein>
<dbReference type="Gene3D" id="1.10.3210.10">
    <property type="entry name" value="Hypothetical protein af1432"/>
    <property type="match status" value="1"/>
</dbReference>
<dbReference type="SUPFAM" id="SSF109604">
    <property type="entry name" value="HD-domain/PDEase-like"/>
    <property type="match status" value="1"/>
</dbReference>
<gene>
    <name evidence="2" type="ORF">US40_C0004G0061</name>
</gene>
<dbReference type="Pfam" id="PF01966">
    <property type="entry name" value="HD"/>
    <property type="match status" value="1"/>
</dbReference>
<evidence type="ECO:0000259" key="1">
    <source>
        <dbReference type="Pfam" id="PF01966"/>
    </source>
</evidence>
<dbReference type="AlphaFoldDB" id="A0A0G0JCX5"/>
<dbReference type="EMBL" id="LBSV01000004">
    <property type="protein sequence ID" value="KKQ26026.1"/>
    <property type="molecule type" value="Genomic_DNA"/>
</dbReference>
<evidence type="ECO:0000313" key="3">
    <source>
        <dbReference type="Proteomes" id="UP000034917"/>
    </source>
</evidence>
<dbReference type="InterPro" id="IPR006674">
    <property type="entry name" value="HD_domain"/>
</dbReference>
<accession>A0A0G0JCX5</accession>
<dbReference type="InterPro" id="IPR003607">
    <property type="entry name" value="HD/PDEase_dom"/>
</dbReference>
<comment type="caution">
    <text evidence="2">The sequence shown here is derived from an EMBL/GenBank/DDBJ whole genome shotgun (WGS) entry which is preliminary data.</text>
</comment>
<dbReference type="Proteomes" id="UP000034917">
    <property type="component" value="Unassembled WGS sequence"/>
</dbReference>
<feature type="domain" description="HD" evidence="1">
    <location>
        <begin position="47"/>
        <end position="142"/>
    </location>
</feature>
<reference evidence="2 3" key="1">
    <citation type="journal article" date="2015" name="Nature">
        <title>rRNA introns, odd ribosomes, and small enigmatic genomes across a large radiation of phyla.</title>
        <authorList>
            <person name="Brown C.T."/>
            <person name="Hug L.A."/>
            <person name="Thomas B.C."/>
            <person name="Sharon I."/>
            <person name="Castelle C.J."/>
            <person name="Singh A."/>
            <person name="Wilkins M.J."/>
            <person name="Williams K.H."/>
            <person name="Banfield J.F."/>
        </authorList>
    </citation>
    <scope>NUCLEOTIDE SEQUENCE [LARGE SCALE GENOMIC DNA]</scope>
</reference>
<name>A0A0G0JCX5_9BACT</name>